<organism evidence="20 21">
    <name type="scientific">Cohaesibacter celericrescens</name>
    <dbReference type="NCBI Taxonomy" id="2067669"/>
    <lineage>
        <taxon>Bacteria</taxon>
        <taxon>Pseudomonadati</taxon>
        <taxon>Pseudomonadota</taxon>
        <taxon>Alphaproteobacteria</taxon>
        <taxon>Hyphomicrobiales</taxon>
        <taxon>Cohaesibacteraceae</taxon>
    </lineage>
</organism>
<dbReference type="PROSITE" id="PS50045">
    <property type="entry name" value="SIGMA54_INTERACT_4"/>
    <property type="match status" value="1"/>
</dbReference>
<keyword evidence="8" id="KW-0902">Two-component regulatory system</keyword>
<dbReference type="Gene3D" id="3.40.50.300">
    <property type="entry name" value="P-loop containing nucleotide triphosphate hydrolases"/>
    <property type="match status" value="1"/>
</dbReference>
<dbReference type="FunFam" id="3.40.50.300:FF:000006">
    <property type="entry name" value="DNA-binding transcriptional regulator NtrC"/>
    <property type="match status" value="1"/>
</dbReference>
<dbReference type="SMART" id="SM00448">
    <property type="entry name" value="REC"/>
    <property type="match status" value="1"/>
</dbReference>
<keyword evidence="9" id="KW-0805">Transcription regulation</keyword>
<comment type="caution">
    <text evidence="20">The sequence shown here is derived from an EMBL/GenBank/DDBJ whole genome shotgun (WGS) entry which is preliminary data.</text>
</comment>
<dbReference type="EMBL" id="PKUQ01000054">
    <property type="protein sequence ID" value="PLW75256.1"/>
    <property type="molecule type" value="Genomic_DNA"/>
</dbReference>
<feature type="modified residue" description="4-aspartylphosphate" evidence="17">
    <location>
        <position position="56"/>
    </location>
</feature>
<dbReference type="OrthoDB" id="9804019at2"/>
<dbReference type="AlphaFoldDB" id="A0A2N5XL44"/>
<evidence type="ECO:0000256" key="1">
    <source>
        <dbReference type="ARBA" id="ARBA00004496"/>
    </source>
</evidence>
<evidence type="ECO:0000256" key="15">
    <source>
        <dbReference type="ARBA" id="ARBA00031910"/>
    </source>
</evidence>
<keyword evidence="10" id="KW-0238">DNA-binding</keyword>
<dbReference type="PROSITE" id="PS50110">
    <property type="entry name" value="RESPONSE_REGULATORY"/>
    <property type="match status" value="1"/>
</dbReference>
<evidence type="ECO:0000313" key="21">
    <source>
        <dbReference type="Proteomes" id="UP000234881"/>
    </source>
</evidence>
<dbReference type="CDD" id="cd00009">
    <property type="entry name" value="AAA"/>
    <property type="match status" value="1"/>
</dbReference>
<keyword evidence="12" id="KW-0804">Transcription</keyword>
<evidence type="ECO:0000256" key="17">
    <source>
        <dbReference type="PROSITE-ProRule" id="PRU00169"/>
    </source>
</evidence>
<accession>A0A2N5XL44</accession>
<dbReference type="GO" id="GO:0000160">
    <property type="term" value="P:phosphorelay signal transduction system"/>
    <property type="evidence" value="ECO:0007669"/>
    <property type="project" value="UniProtKB-KW"/>
</dbReference>
<evidence type="ECO:0000256" key="3">
    <source>
        <dbReference type="ARBA" id="ARBA00022490"/>
    </source>
</evidence>
<dbReference type="InterPro" id="IPR002197">
    <property type="entry name" value="HTH_Fis"/>
</dbReference>
<dbReference type="PROSITE" id="PS00675">
    <property type="entry name" value="SIGMA54_INTERACT_1"/>
    <property type="match status" value="1"/>
</dbReference>
<evidence type="ECO:0000256" key="8">
    <source>
        <dbReference type="ARBA" id="ARBA00023012"/>
    </source>
</evidence>
<feature type="domain" description="Response regulatory" evidence="19">
    <location>
        <begin position="4"/>
        <end position="121"/>
    </location>
</feature>
<dbReference type="Pfam" id="PF02954">
    <property type="entry name" value="HTH_8"/>
    <property type="match status" value="1"/>
</dbReference>
<evidence type="ECO:0000259" key="19">
    <source>
        <dbReference type="PROSITE" id="PS50110"/>
    </source>
</evidence>
<keyword evidence="21" id="KW-1185">Reference proteome</keyword>
<dbReference type="RefSeq" id="WP_101535661.1">
    <property type="nucleotide sequence ID" value="NZ_PKUQ01000054.1"/>
</dbReference>
<evidence type="ECO:0000256" key="5">
    <source>
        <dbReference type="ARBA" id="ARBA00022553"/>
    </source>
</evidence>
<dbReference type="InterPro" id="IPR003593">
    <property type="entry name" value="AAA+_ATPase"/>
</dbReference>
<evidence type="ECO:0000256" key="11">
    <source>
        <dbReference type="ARBA" id="ARBA00023159"/>
    </source>
</evidence>
<dbReference type="InterPro" id="IPR058031">
    <property type="entry name" value="AAA_lid_NorR"/>
</dbReference>
<dbReference type="Gene3D" id="1.10.10.60">
    <property type="entry name" value="Homeodomain-like"/>
    <property type="match status" value="1"/>
</dbReference>
<evidence type="ECO:0000256" key="2">
    <source>
        <dbReference type="ARBA" id="ARBA00019059"/>
    </source>
</evidence>
<dbReference type="PANTHER" id="PTHR32071:SF95">
    <property type="entry name" value="DNA-BINDING TRANSCRIPTIONAL REGULATOR NTRC"/>
    <property type="match status" value="1"/>
</dbReference>
<dbReference type="InterPro" id="IPR009057">
    <property type="entry name" value="Homeodomain-like_sf"/>
</dbReference>
<dbReference type="InterPro" id="IPR025944">
    <property type="entry name" value="Sigma_54_int_dom_CS"/>
</dbReference>
<evidence type="ECO:0000256" key="6">
    <source>
        <dbReference type="ARBA" id="ARBA00022741"/>
    </source>
</evidence>
<protein>
    <recommendedName>
        <fullName evidence="2">DNA-binding transcriptional regulator NtrC</fullName>
    </recommendedName>
    <alternativeName>
        <fullName evidence="14">Nitrogen regulation protein NR(I)</fullName>
    </alternativeName>
    <alternativeName>
        <fullName evidence="15">Nitrogen regulator I</fullName>
    </alternativeName>
</protein>
<evidence type="ECO:0000256" key="13">
    <source>
        <dbReference type="ARBA" id="ARBA00023231"/>
    </source>
</evidence>
<feature type="domain" description="Sigma-54 factor interaction" evidence="18">
    <location>
        <begin position="146"/>
        <end position="376"/>
    </location>
</feature>
<dbReference type="GO" id="GO:0043565">
    <property type="term" value="F:sequence-specific DNA binding"/>
    <property type="evidence" value="ECO:0007669"/>
    <property type="project" value="InterPro"/>
</dbReference>
<dbReference type="PANTHER" id="PTHR32071">
    <property type="entry name" value="TRANSCRIPTIONAL REGULATORY PROTEIN"/>
    <property type="match status" value="1"/>
</dbReference>
<keyword evidence="6" id="KW-0547">Nucleotide-binding</keyword>
<gene>
    <name evidence="20" type="ORF">C0081_20795</name>
</gene>
<dbReference type="InterPro" id="IPR027417">
    <property type="entry name" value="P-loop_NTPase"/>
</dbReference>
<evidence type="ECO:0000256" key="4">
    <source>
        <dbReference type="ARBA" id="ARBA00022491"/>
    </source>
</evidence>
<comment type="subcellular location">
    <subcellularLocation>
        <location evidence="1">Cytoplasm</location>
    </subcellularLocation>
</comment>
<keyword evidence="3" id="KW-0963">Cytoplasm</keyword>
<dbReference type="InterPro" id="IPR001789">
    <property type="entry name" value="Sig_transdc_resp-reg_receiver"/>
</dbReference>
<evidence type="ECO:0000256" key="16">
    <source>
        <dbReference type="ARBA" id="ARBA00043886"/>
    </source>
</evidence>
<dbReference type="InterPro" id="IPR025943">
    <property type="entry name" value="Sigma_54_int_dom_ATP-bd_2"/>
</dbReference>
<dbReference type="GO" id="GO:0006355">
    <property type="term" value="P:regulation of DNA-templated transcription"/>
    <property type="evidence" value="ECO:0007669"/>
    <property type="project" value="InterPro"/>
</dbReference>
<dbReference type="SUPFAM" id="SSF52540">
    <property type="entry name" value="P-loop containing nucleoside triphosphate hydrolases"/>
    <property type="match status" value="1"/>
</dbReference>
<keyword evidence="13" id="KW-0535">Nitrogen fixation</keyword>
<evidence type="ECO:0000256" key="9">
    <source>
        <dbReference type="ARBA" id="ARBA00023015"/>
    </source>
</evidence>
<dbReference type="GO" id="GO:0005524">
    <property type="term" value="F:ATP binding"/>
    <property type="evidence" value="ECO:0007669"/>
    <property type="project" value="UniProtKB-KW"/>
</dbReference>
<dbReference type="SUPFAM" id="SSF46689">
    <property type="entry name" value="Homeodomain-like"/>
    <property type="match status" value="1"/>
</dbReference>
<dbReference type="GO" id="GO:0005737">
    <property type="term" value="C:cytoplasm"/>
    <property type="evidence" value="ECO:0007669"/>
    <property type="project" value="UniProtKB-SubCell"/>
</dbReference>
<keyword evidence="5 17" id="KW-0597">Phosphoprotein</keyword>
<dbReference type="InterPro" id="IPR002078">
    <property type="entry name" value="Sigma_54_int"/>
</dbReference>
<keyword evidence="11" id="KW-0010">Activator</keyword>
<name>A0A2N5XL44_9HYPH</name>
<evidence type="ECO:0000256" key="12">
    <source>
        <dbReference type="ARBA" id="ARBA00023163"/>
    </source>
</evidence>
<dbReference type="PROSITE" id="PS00688">
    <property type="entry name" value="SIGMA54_INTERACT_3"/>
    <property type="match status" value="1"/>
</dbReference>
<keyword evidence="7" id="KW-0067">ATP-binding</keyword>
<evidence type="ECO:0000259" key="18">
    <source>
        <dbReference type="PROSITE" id="PS50045"/>
    </source>
</evidence>
<evidence type="ECO:0000256" key="10">
    <source>
        <dbReference type="ARBA" id="ARBA00023125"/>
    </source>
</evidence>
<dbReference type="PRINTS" id="PR01590">
    <property type="entry name" value="HTHFIS"/>
</dbReference>
<dbReference type="SMART" id="SM00382">
    <property type="entry name" value="AAA"/>
    <property type="match status" value="1"/>
</dbReference>
<keyword evidence="4" id="KW-0678">Repressor</keyword>
<dbReference type="SUPFAM" id="SSF52172">
    <property type="entry name" value="CheY-like"/>
    <property type="match status" value="1"/>
</dbReference>
<evidence type="ECO:0000256" key="7">
    <source>
        <dbReference type="ARBA" id="ARBA00022840"/>
    </source>
</evidence>
<dbReference type="Gene3D" id="3.40.50.2300">
    <property type="match status" value="1"/>
</dbReference>
<dbReference type="Pfam" id="PF00158">
    <property type="entry name" value="Sigma54_activat"/>
    <property type="match status" value="1"/>
</dbReference>
<dbReference type="Proteomes" id="UP000234881">
    <property type="component" value="Unassembled WGS sequence"/>
</dbReference>
<dbReference type="InterPro" id="IPR011006">
    <property type="entry name" value="CheY-like_superfamily"/>
</dbReference>
<sequence>MSEHILVVDDDPVQRRLLEAIVQKSGFQSVSAENGEQALAILDQHPSAYFDLIILDLVMPNLDGMGVLQALQKTAIKAPIIVQTAHAGIDTAVNAMRAGAFDFVIKPVAPERLQIAMRNALKVNALEEEITRIRSKSQGSYSFKSIISSSEAMARVLNLGQRAAKSQIPILIEGESGVGKELIAKAIQNASNRANKPFVTVNCGAIPDNLVESILFGHEKGAFTGASEKHTGKFLEANGGTLFLDEVGELPLETQVKLLRALQEGEIDPVGAQKPVKVDFRLISATNKDLIQQVKDGKFREDLYYRLNVFPIRVPPLRDRKDDVPALAKNFLTRFAAEEGRKSLSHITTQALSLLQTYDWPGNIRQLENTVFRAVVLCDGDQLTIEEFPQIASQVSAFSETVVKARAPYPEHLIYTEPMHGIEQQRTGDEIQNVESAVQYSPTLPLSNQDAHNVQTIHASTAPEAPRQQDPWGLLRLLDEHGNIRPLAELEAEIIGRALTHHDYRMSDVARRLGIGRSTLYRKLKDYGLEQEGEASTDEGAKAS</sequence>
<dbReference type="Pfam" id="PF25601">
    <property type="entry name" value="AAA_lid_14"/>
    <property type="match status" value="1"/>
</dbReference>
<reference evidence="20 21" key="1">
    <citation type="submission" date="2018-01" db="EMBL/GenBank/DDBJ databases">
        <title>The draft genome sequence of Cohaesibacter sp. H1304.</title>
        <authorList>
            <person name="Wang N.-N."/>
            <person name="Du Z.-J."/>
        </authorList>
    </citation>
    <scope>NUCLEOTIDE SEQUENCE [LARGE SCALE GENOMIC DNA]</scope>
    <source>
        <strain evidence="20 21">H1304</strain>
    </source>
</reference>
<comment type="function">
    <text evidence="16">Member of the two-component regulatory system NtrB/NtrC, which controls expression of the nitrogen-regulated (ntr) genes in response to nitrogen limitation. Phosphorylated NtrC binds directly to DNA and stimulates the formation of open promoter-sigma54-RNA polymerase complexes.</text>
</comment>
<dbReference type="PROSITE" id="PS00676">
    <property type="entry name" value="SIGMA54_INTERACT_2"/>
    <property type="match status" value="1"/>
</dbReference>
<evidence type="ECO:0000256" key="14">
    <source>
        <dbReference type="ARBA" id="ARBA00029881"/>
    </source>
</evidence>
<dbReference type="Gene3D" id="1.10.8.60">
    <property type="match status" value="1"/>
</dbReference>
<proteinExistence type="predicted"/>
<dbReference type="InterPro" id="IPR025662">
    <property type="entry name" value="Sigma_54_int_dom_ATP-bd_1"/>
</dbReference>
<dbReference type="Pfam" id="PF00072">
    <property type="entry name" value="Response_reg"/>
    <property type="match status" value="1"/>
</dbReference>
<evidence type="ECO:0000313" key="20">
    <source>
        <dbReference type="EMBL" id="PLW75256.1"/>
    </source>
</evidence>